<keyword evidence="2 8" id="KW-0175">Coiled coil</keyword>
<feature type="region of interest" description="Disordered" evidence="9">
    <location>
        <begin position="1"/>
        <end position="58"/>
    </location>
</feature>
<evidence type="ECO:0000256" key="2">
    <source>
        <dbReference type="ARBA" id="ARBA00023054"/>
    </source>
</evidence>
<comment type="function">
    <text evidence="7">Involved in sperm flagellum assembly.</text>
</comment>
<dbReference type="PANTHER" id="PTHR13183">
    <property type="entry name" value="AXONEMAL INNER ARM DYNEIN LIGHT CHAIN 28"/>
    <property type="match status" value="1"/>
</dbReference>
<accession>A0A8C3UDV3</accession>
<gene>
    <name evidence="10" type="primary">DNALI1</name>
</gene>
<evidence type="ECO:0000256" key="1">
    <source>
        <dbReference type="ARBA" id="ARBA00023017"/>
    </source>
</evidence>
<feature type="compositionally biased region" description="Pro residues" evidence="9">
    <location>
        <begin position="83"/>
        <end position="94"/>
    </location>
</feature>
<feature type="coiled-coil region" evidence="8">
    <location>
        <begin position="326"/>
        <end position="396"/>
    </location>
</feature>
<evidence type="ECO:0000256" key="3">
    <source>
        <dbReference type="ARBA" id="ARBA00023175"/>
    </source>
</evidence>
<proteinExistence type="inferred from homology"/>
<keyword evidence="1" id="KW-0243">Dynein</keyword>
<organism evidence="10 11">
    <name type="scientific">Catharus ustulatus</name>
    <name type="common">Russet-backed thrush</name>
    <name type="synonym">Hylocichla ustulatus</name>
    <dbReference type="NCBI Taxonomy" id="91951"/>
    <lineage>
        <taxon>Eukaryota</taxon>
        <taxon>Metazoa</taxon>
        <taxon>Chordata</taxon>
        <taxon>Craniata</taxon>
        <taxon>Vertebrata</taxon>
        <taxon>Euteleostomi</taxon>
        <taxon>Archelosauria</taxon>
        <taxon>Archosauria</taxon>
        <taxon>Dinosauria</taxon>
        <taxon>Saurischia</taxon>
        <taxon>Theropoda</taxon>
        <taxon>Coelurosauria</taxon>
        <taxon>Aves</taxon>
        <taxon>Neognathae</taxon>
        <taxon>Neoaves</taxon>
        <taxon>Telluraves</taxon>
        <taxon>Australaves</taxon>
        <taxon>Passeriformes</taxon>
        <taxon>Turdidae</taxon>
        <taxon>Catharus</taxon>
    </lineage>
</organism>
<feature type="region of interest" description="Disordered" evidence="9">
    <location>
        <begin position="145"/>
        <end position="166"/>
    </location>
</feature>
<dbReference type="PANTHER" id="PTHR13183:SF0">
    <property type="entry name" value="AXONEMAL DYNEIN LIGHT INTERMEDIATE POLYPEPTIDE 1"/>
    <property type="match status" value="1"/>
</dbReference>
<dbReference type="Ensembl" id="ENSCUST00005011512.1">
    <property type="protein sequence ID" value="ENSCUSP00005011047.1"/>
    <property type="gene ID" value="ENSCUSG00005007132.1"/>
</dbReference>
<dbReference type="GO" id="GO:0097546">
    <property type="term" value="C:ciliary base"/>
    <property type="evidence" value="ECO:0007669"/>
    <property type="project" value="TreeGrafter"/>
</dbReference>
<reference evidence="10" key="1">
    <citation type="submission" date="2020-10" db="EMBL/GenBank/DDBJ databases">
        <title>Catharus ustulatus (Swainson's thrush) genome, bCatUst1, primary haplotype v2.</title>
        <authorList>
            <person name="Delmore K."/>
            <person name="Vafadar M."/>
            <person name="Formenti G."/>
            <person name="Chow W."/>
            <person name="Pelan S."/>
            <person name="Howe K."/>
            <person name="Rhie A."/>
            <person name="Mountcastle J."/>
            <person name="Haase B."/>
            <person name="Fedrigo O."/>
            <person name="Jarvis E.D."/>
        </authorList>
    </citation>
    <scope>NUCLEOTIDE SEQUENCE [LARGE SCALE GENOMIC DNA]</scope>
</reference>
<dbReference type="Proteomes" id="UP000694563">
    <property type="component" value="Chromosome 26"/>
</dbReference>
<evidence type="ECO:0000256" key="8">
    <source>
        <dbReference type="SAM" id="Coils"/>
    </source>
</evidence>
<evidence type="ECO:0000256" key="7">
    <source>
        <dbReference type="ARBA" id="ARBA00043925"/>
    </source>
</evidence>
<dbReference type="AlphaFoldDB" id="A0A8C3UDV3"/>
<evidence type="ECO:0000256" key="6">
    <source>
        <dbReference type="ARBA" id="ARBA00042417"/>
    </source>
</evidence>
<evidence type="ECO:0000256" key="5">
    <source>
        <dbReference type="ARBA" id="ARBA00039799"/>
    </source>
</evidence>
<feature type="region of interest" description="Disordered" evidence="9">
    <location>
        <begin position="77"/>
        <end position="116"/>
    </location>
</feature>
<sequence length="405" mass="44494">AGQQELLTRPEPPSAHGTRCRAQSDPTSEKVPSVSGTAEAPGTASAAAPAGPRCTDTTTHLLYPHSAVVWAVAAAPPASRGAAPPPGPTPPPGRPGEQRERLSGEAAPSVGPSGWASLPATAAARARPCRAPPLLPWRRRAAPGASPLGLHRRLPPPPPLSPPLLRRRLHGARPYRKCRRFRPASTSGRGSSARALLRLRGAARGGVAIAMVTGVTGPRPPWRRRRSRCCGTARPSWCPGEETGPPRREWQEAHKLWVQEVSTEPSTRRDVVMLQEQLDRQLQQRQARETGLCPVRRELYTQCFDELIRQTTALYESSVAFGVRKALQAEQGKAHLEKRIAELEEEKKELEKQVSEEKAKCEAIERQETERREIEEKKHSEEVTFLKRTNQQLKAQLECIIAAKN</sequence>
<keyword evidence="11" id="KW-1185">Reference proteome</keyword>
<protein>
    <recommendedName>
        <fullName evidence="5">Axonemal dynein light intermediate polypeptide 1</fullName>
    </recommendedName>
    <alternativeName>
        <fullName evidence="6">Inner dynein arm light chain, axonemal</fullName>
    </alternativeName>
</protein>
<evidence type="ECO:0000313" key="10">
    <source>
        <dbReference type="Ensembl" id="ENSCUSP00005011047.1"/>
    </source>
</evidence>
<dbReference type="Pfam" id="PF10211">
    <property type="entry name" value="Ax_dynein_light"/>
    <property type="match status" value="2"/>
</dbReference>
<reference evidence="10" key="2">
    <citation type="submission" date="2025-08" db="UniProtKB">
        <authorList>
            <consortium name="Ensembl"/>
        </authorList>
    </citation>
    <scope>IDENTIFICATION</scope>
</reference>
<evidence type="ECO:0000256" key="9">
    <source>
        <dbReference type="SAM" id="MobiDB-lite"/>
    </source>
</evidence>
<comment type="similarity">
    <text evidence="4">Belongs to the inner dynein arm light chain family.</text>
</comment>
<evidence type="ECO:0000313" key="11">
    <source>
        <dbReference type="Proteomes" id="UP000694563"/>
    </source>
</evidence>
<feature type="compositionally biased region" description="Low complexity" evidence="9">
    <location>
        <begin position="35"/>
        <end position="52"/>
    </location>
</feature>
<name>A0A8C3UDV3_CATUS</name>
<reference evidence="10" key="3">
    <citation type="submission" date="2025-09" db="UniProtKB">
        <authorList>
            <consortium name="Ensembl"/>
        </authorList>
    </citation>
    <scope>IDENTIFICATION</scope>
</reference>
<dbReference type="GO" id="GO:0005930">
    <property type="term" value="C:axoneme"/>
    <property type="evidence" value="ECO:0007669"/>
    <property type="project" value="TreeGrafter"/>
</dbReference>
<dbReference type="GO" id="GO:0045504">
    <property type="term" value="F:dynein heavy chain binding"/>
    <property type="evidence" value="ECO:0007669"/>
    <property type="project" value="TreeGrafter"/>
</dbReference>
<keyword evidence="3" id="KW-0505">Motor protein</keyword>
<dbReference type="GO" id="GO:0030286">
    <property type="term" value="C:dynein complex"/>
    <property type="evidence" value="ECO:0007669"/>
    <property type="project" value="UniProtKB-KW"/>
</dbReference>
<dbReference type="InterPro" id="IPR019347">
    <property type="entry name" value="Axonemal_dynein_light_chain"/>
</dbReference>
<evidence type="ECO:0000256" key="4">
    <source>
        <dbReference type="ARBA" id="ARBA00038114"/>
    </source>
</evidence>